<dbReference type="AlphaFoldDB" id="A0A1L9V4F9"/>
<dbReference type="GeneID" id="34464193"/>
<keyword evidence="2" id="KW-1185">Reference proteome</keyword>
<evidence type="ECO:0000313" key="2">
    <source>
        <dbReference type="Proteomes" id="UP000184300"/>
    </source>
</evidence>
<accession>A0A1L9V4F9</accession>
<dbReference type="Proteomes" id="UP000184300">
    <property type="component" value="Unassembled WGS sequence"/>
</dbReference>
<evidence type="ECO:0000313" key="1">
    <source>
        <dbReference type="EMBL" id="OJJ78833.1"/>
    </source>
</evidence>
<proteinExistence type="predicted"/>
<protein>
    <submittedName>
        <fullName evidence="1">Uncharacterized protein</fullName>
    </submittedName>
</protein>
<gene>
    <name evidence="1" type="ORF">ASPGLDRAFT_53267</name>
</gene>
<dbReference type="VEuPathDB" id="FungiDB:ASPGLDRAFT_53267"/>
<name>A0A1L9V4F9_ASPGL</name>
<dbReference type="EMBL" id="KV878926">
    <property type="protein sequence ID" value="OJJ78833.1"/>
    <property type="molecule type" value="Genomic_DNA"/>
</dbReference>
<organism evidence="1 2">
    <name type="scientific">Aspergillus glaucus CBS 516.65</name>
    <dbReference type="NCBI Taxonomy" id="1160497"/>
    <lineage>
        <taxon>Eukaryota</taxon>
        <taxon>Fungi</taxon>
        <taxon>Dikarya</taxon>
        <taxon>Ascomycota</taxon>
        <taxon>Pezizomycotina</taxon>
        <taxon>Eurotiomycetes</taxon>
        <taxon>Eurotiomycetidae</taxon>
        <taxon>Eurotiales</taxon>
        <taxon>Aspergillaceae</taxon>
        <taxon>Aspergillus</taxon>
        <taxon>Aspergillus subgen. Aspergillus</taxon>
    </lineage>
</organism>
<dbReference type="RefSeq" id="XP_022395531.1">
    <property type="nucleotide sequence ID" value="XM_022547932.1"/>
</dbReference>
<reference evidence="2" key="1">
    <citation type="journal article" date="2017" name="Genome Biol.">
        <title>Comparative genomics reveals high biological diversity and specific adaptations in the industrially and medically important fungal genus Aspergillus.</title>
        <authorList>
            <person name="de Vries R.P."/>
            <person name="Riley R."/>
            <person name="Wiebenga A."/>
            <person name="Aguilar-Osorio G."/>
            <person name="Amillis S."/>
            <person name="Uchima C.A."/>
            <person name="Anderluh G."/>
            <person name="Asadollahi M."/>
            <person name="Askin M."/>
            <person name="Barry K."/>
            <person name="Battaglia E."/>
            <person name="Bayram O."/>
            <person name="Benocci T."/>
            <person name="Braus-Stromeyer S.A."/>
            <person name="Caldana C."/>
            <person name="Canovas D."/>
            <person name="Cerqueira G.C."/>
            <person name="Chen F."/>
            <person name="Chen W."/>
            <person name="Choi C."/>
            <person name="Clum A."/>
            <person name="Dos Santos R.A."/>
            <person name="Damasio A.R."/>
            <person name="Diallinas G."/>
            <person name="Emri T."/>
            <person name="Fekete E."/>
            <person name="Flipphi M."/>
            <person name="Freyberg S."/>
            <person name="Gallo A."/>
            <person name="Gournas C."/>
            <person name="Habgood R."/>
            <person name="Hainaut M."/>
            <person name="Harispe M.L."/>
            <person name="Henrissat B."/>
            <person name="Hilden K.S."/>
            <person name="Hope R."/>
            <person name="Hossain A."/>
            <person name="Karabika E."/>
            <person name="Karaffa L."/>
            <person name="Karanyi Z."/>
            <person name="Krasevec N."/>
            <person name="Kuo A."/>
            <person name="Kusch H."/>
            <person name="LaButti K."/>
            <person name="Lagendijk E.L."/>
            <person name="Lapidus A."/>
            <person name="Levasseur A."/>
            <person name="Lindquist E."/>
            <person name="Lipzen A."/>
            <person name="Logrieco A.F."/>
            <person name="MacCabe A."/>
            <person name="Maekelae M.R."/>
            <person name="Malavazi I."/>
            <person name="Melin P."/>
            <person name="Meyer V."/>
            <person name="Mielnichuk N."/>
            <person name="Miskei M."/>
            <person name="Molnar A.P."/>
            <person name="Mule G."/>
            <person name="Ngan C.Y."/>
            <person name="Orejas M."/>
            <person name="Orosz E."/>
            <person name="Ouedraogo J.P."/>
            <person name="Overkamp K.M."/>
            <person name="Park H.-S."/>
            <person name="Perrone G."/>
            <person name="Piumi F."/>
            <person name="Punt P.J."/>
            <person name="Ram A.F."/>
            <person name="Ramon A."/>
            <person name="Rauscher S."/>
            <person name="Record E."/>
            <person name="Riano-Pachon D.M."/>
            <person name="Robert V."/>
            <person name="Roehrig J."/>
            <person name="Ruller R."/>
            <person name="Salamov A."/>
            <person name="Salih N.S."/>
            <person name="Samson R.A."/>
            <person name="Sandor E."/>
            <person name="Sanguinetti M."/>
            <person name="Schuetze T."/>
            <person name="Sepcic K."/>
            <person name="Shelest E."/>
            <person name="Sherlock G."/>
            <person name="Sophianopoulou V."/>
            <person name="Squina F.M."/>
            <person name="Sun H."/>
            <person name="Susca A."/>
            <person name="Todd R.B."/>
            <person name="Tsang A."/>
            <person name="Unkles S.E."/>
            <person name="van de Wiele N."/>
            <person name="van Rossen-Uffink D."/>
            <person name="Oliveira J.V."/>
            <person name="Vesth T.C."/>
            <person name="Visser J."/>
            <person name="Yu J.-H."/>
            <person name="Zhou M."/>
            <person name="Andersen M.R."/>
            <person name="Archer D.B."/>
            <person name="Baker S.E."/>
            <person name="Benoit I."/>
            <person name="Brakhage A.A."/>
            <person name="Braus G.H."/>
            <person name="Fischer R."/>
            <person name="Frisvad J.C."/>
            <person name="Goldman G.H."/>
            <person name="Houbraken J."/>
            <person name="Oakley B."/>
            <person name="Pocsi I."/>
            <person name="Scazzocchio C."/>
            <person name="Seiboth B."/>
            <person name="vanKuyk P.A."/>
            <person name="Wortman J."/>
            <person name="Dyer P.S."/>
            <person name="Grigoriev I.V."/>
        </authorList>
    </citation>
    <scope>NUCLEOTIDE SEQUENCE [LARGE SCALE GENOMIC DNA]</scope>
    <source>
        <strain evidence="2">CBS 516.65</strain>
    </source>
</reference>
<sequence length="56" mass="6760">MATANGELVCPEYLGEKTAQLSIYRRADAPSMTPEYWRNFCEYRYDYESRARWGRW</sequence>